<keyword evidence="2" id="KW-1185">Reference proteome</keyword>
<proteinExistence type="predicted"/>
<sequence length="474" mass="54117">MDFKMEYMLFLVLLSIVPSVAILHRKDFTEALVYLRKYGYLHIPLDRSMYQGHQTEEITEALRIFQKVTNLTVSGTLTTATMAMMKQPRCGNQDSFSDKSLKYRLIGSIWRKRRLTYRIYSYTSDLGLGKTRAALQSAFRYWSEVSPLNFQEILSPGRADIKISFHKKDRSCPAPFDGPGGVLAHADHPESGLVHFDDDEHWTEGMSAGPNLRIVAAHEVGHALGLGHSQYTSALMGPVYSGYRANFKLHPDDIHGIQALYGKPTKHPVVPRKPKDPKVEPSPPDPCKGTMDAIMLGPLRKTYVFRGMYVWTMSDKDGYNKPILISVLWKELPGSLNAAVHSQKTNKSYFLKGDKVWRYTRFKLDIGYPRRMAGIPPNIDSALYRQRNNKVIFFKGSQYWQWDEAGVKDARDAYPKPISHLFSGVPHNMDAAFTWTNGHAYVFKGNQYWRVNSDNAVDKDYPLKTSEKWMQCDD</sequence>
<evidence type="ECO:0000313" key="2">
    <source>
        <dbReference type="Proteomes" id="UP001157502"/>
    </source>
</evidence>
<gene>
    <name evidence="1" type="ORF">DPEC_G00011630</name>
</gene>
<comment type="caution">
    <text evidence="1">The sequence shown here is derived from an EMBL/GenBank/DDBJ whole genome shotgun (WGS) entry which is preliminary data.</text>
</comment>
<dbReference type="Proteomes" id="UP001157502">
    <property type="component" value="Chromosome 1"/>
</dbReference>
<name>A0ACC2HMD9_DALPE</name>
<organism evidence="1 2">
    <name type="scientific">Dallia pectoralis</name>
    <name type="common">Alaska blackfish</name>
    <dbReference type="NCBI Taxonomy" id="75939"/>
    <lineage>
        <taxon>Eukaryota</taxon>
        <taxon>Metazoa</taxon>
        <taxon>Chordata</taxon>
        <taxon>Craniata</taxon>
        <taxon>Vertebrata</taxon>
        <taxon>Euteleostomi</taxon>
        <taxon>Actinopterygii</taxon>
        <taxon>Neopterygii</taxon>
        <taxon>Teleostei</taxon>
        <taxon>Protacanthopterygii</taxon>
        <taxon>Esociformes</taxon>
        <taxon>Umbridae</taxon>
        <taxon>Dallia</taxon>
    </lineage>
</organism>
<dbReference type="EMBL" id="CM055728">
    <property type="protein sequence ID" value="KAJ8016850.1"/>
    <property type="molecule type" value="Genomic_DNA"/>
</dbReference>
<evidence type="ECO:0000313" key="1">
    <source>
        <dbReference type="EMBL" id="KAJ8016850.1"/>
    </source>
</evidence>
<protein>
    <submittedName>
        <fullName evidence="1">Uncharacterized protein</fullName>
    </submittedName>
</protein>
<reference evidence="1" key="1">
    <citation type="submission" date="2021-05" db="EMBL/GenBank/DDBJ databases">
        <authorList>
            <person name="Pan Q."/>
            <person name="Jouanno E."/>
            <person name="Zahm M."/>
            <person name="Klopp C."/>
            <person name="Cabau C."/>
            <person name="Louis A."/>
            <person name="Berthelot C."/>
            <person name="Parey E."/>
            <person name="Roest Crollius H."/>
            <person name="Montfort J."/>
            <person name="Robinson-Rechavi M."/>
            <person name="Bouchez O."/>
            <person name="Lampietro C."/>
            <person name="Lopez Roques C."/>
            <person name="Donnadieu C."/>
            <person name="Postlethwait J."/>
            <person name="Bobe J."/>
            <person name="Dillon D."/>
            <person name="Chandos A."/>
            <person name="von Hippel F."/>
            <person name="Guiguen Y."/>
        </authorList>
    </citation>
    <scope>NUCLEOTIDE SEQUENCE</scope>
    <source>
        <strain evidence="1">YG-Jan2019</strain>
    </source>
</reference>
<accession>A0ACC2HMD9</accession>